<dbReference type="InterPro" id="IPR035907">
    <property type="entry name" value="Hppk_sf"/>
</dbReference>
<dbReference type="Proteomes" id="UP001157017">
    <property type="component" value="Unassembled WGS sequence"/>
</dbReference>
<gene>
    <name evidence="1" type="ORF">GCM10025868_29620</name>
</gene>
<dbReference type="SUPFAM" id="SSF55083">
    <property type="entry name" value="6-hydroxymethyl-7,8-dihydropterin pyrophosphokinase, HPPK"/>
    <property type="match status" value="1"/>
</dbReference>
<proteinExistence type="predicted"/>
<accession>A0ABQ6JIX4</accession>
<evidence type="ECO:0000313" key="1">
    <source>
        <dbReference type="EMBL" id="GMA87712.1"/>
    </source>
</evidence>
<protein>
    <recommendedName>
        <fullName evidence="3">2-amino-4-hydroxy-6-hydroxymethyldihydropteridine diphosphokinase</fullName>
    </recommendedName>
</protein>
<evidence type="ECO:0000313" key="2">
    <source>
        <dbReference type="Proteomes" id="UP001157017"/>
    </source>
</evidence>
<organism evidence="1 2">
    <name type="scientific">Angustibacter aerolatus</name>
    <dbReference type="NCBI Taxonomy" id="1162965"/>
    <lineage>
        <taxon>Bacteria</taxon>
        <taxon>Bacillati</taxon>
        <taxon>Actinomycetota</taxon>
        <taxon>Actinomycetes</taxon>
        <taxon>Kineosporiales</taxon>
        <taxon>Kineosporiaceae</taxon>
    </lineage>
</organism>
<reference evidence="2" key="1">
    <citation type="journal article" date="2019" name="Int. J. Syst. Evol. Microbiol.">
        <title>The Global Catalogue of Microorganisms (GCM) 10K type strain sequencing project: providing services to taxonomists for standard genome sequencing and annotation.</title>
        <authorList>
            <consortium name="The Broad Institute Genomics Platform"/>
            <consortium name="The Broad Institute Genome Sequencing Center for Infectious Disease"/>
            <person name="Wu L."/>
            <person name="Ma J."/>
        </authorList>
    </citation>
    <scope>NUCLEOTIDE SEQUENCE [LARGE SCALE GENOMIC DNA]</scope>
    <source>
        <strain evidence="2">NBRC 108730</strain>
    </source>
</reference>
<dbReference type="Gene3D" id="3.30.70.560">
    <property type="entry name" value="7,8-Dihydro-6-hydroxymethylpterin-pyrophosphokinase HPPK"/>
    <property type="match status" value="1"/>
</dbReference>
<comment type="caution">
    <text evidence="1">The sequence shown here is derived from an EMBL/GenBank/DDBJ whole genome shotgun (WGS) entry which is preliminary data.</text>
</comment>
<name>A0ABQ6JIX4_9ACTN</name>
<keyword evidence="2" id="KW-1185">Reference proteome</keyword>
<sequence length="78" mass="8352">MVAYGEPGADDEVVRSDERLTLPHPRAHERGFVLLPWAQVDPAARLRLADGSVADVAGLAASAPDRDGVRPADIEPLR</sequence>
<dbReference type="EMBL" id="BSUZ01000001">
    <property type="protein sequence ID" value="GMA87712.1"/>
    <property type="molecule type" value="Genomic_DNA"/>
</dbReference>
<evidence type="ECO:0008006" key="3">
    <source>
        <dbReference type="Google" id="ProtNLM"/>
    </source>
</evidence>